<comment type="catalytic activity">
    <reaction evidence="7 8">
        <text>L-aspartate + 2-oxoglutarate = oxaloacetate + L-glutamate</text>
        <dbReference type="Rhea" id="RHEA:21824"/>
        <dbReference type="ChEBI" id="CHEBI:16452"/>
        <dbReference type="ChEBI" id="CHEBI:16810"/>
        <dbReference type="ChEBI" id="CHEBI:29985"/>
        <dbReference type="ChEBI" id="CHEBI:29991"/>
        <dbReference type="EC" id="2.6.1.1"/>
    </reaction>
</comment>
<dbReference type="InterPro" id="IPR004839">
    <property type="entry name" value="Aminotransferase_I/II_large"/>
</dbReference>
<dbReference type="Proteomes" id="UP000243686">
    <property type="component" value="Unassembled WGS sequence"/>
</dbReference>
<accession>A0A1S8WGH5</accession>
<dbReference type="InterPro" id="IPR004838">
    <property type="entry name" value="NHTrfase_class1_PyrdxlP-BS"/>
</dbReference>
<keyword evidence="4 8" id="KW-0032">Aminotransferase</keyword>
<keyword evidence="11" id="KW-1185">Reference proteome</keyword>
<dbReference type="PRINTS" id="PR00799">
    <property type="entry name" value="TRANSAMINASE"/>
</dbReference>
<sequence length="440" mass="49305">MLILEVRNLFTYQVDIACVLETRVPDFVGKRIKVPGMKVFYWVYDGDQDANAGRHGWRDLFQTHINTPDRHNRLRSHFFIELPTKSDFYFEPQRVVNRKPGRDVLKIADGCAWEMRSKIFPPINLFKRSVCMWTNVKMGPPDAILGIAEAFKRDTNPKKVNLGAGAYRDDNGKPFVLPSVKTAEERLLKQNLDKEYAGIAGLGDFCKLAFQLAMGAKSSVVSSGRNATVQSISGTGALYIAAAFLSSFAEHKDIWVPTPTWGNHKSVFTHGGLRVHQYRYYDPATCGFDASGCLSDLGKIPKGHTVLLHACAHNPTGVDPSTEQWREIGHVIKSRELFPFFDFAYQGFASGDVDRDAAALRCFADEFQFPTMFFAQSFAKNMGLYGERVGALTLLCSSTEEMERCLSQLKILIRATYSNPPIHGARIATEVLSDPDLRQQ</sequence>
<dbReference type="Pfam" id="PF00155">
    <property type="entry name" value="Aminotran_1_2"/>
    <property type="match status" value="1"/>
</dbReference>
<dbReference type="GO" id="GO:0004069">
    <property type="term" value="F:L-aspartate:2-oxoglutarate aminotransferase activity"/>
    <property type="evidence" value="ECO:0007669"/>
    <property type="project" value="UniProtKB-EC"/>
</dbReference>
<evidence type="ECO:0000256" key="3">
    <source>
        <dbReference type="ARBA" id="ARBA00011738"/>
    </source>
</evidence>
<dbReference type="EC" id="2.6.1.1" evidence="8"/>
<comment type="miscellaneous">
    <text evidence="8">In eukaryotes there are cytoplasmic, mitochondrial and chloroplastic isozymes.</text>
</comment>
<evidence type="ECO:0000256" key="8">
    <source>
        <dbReference type="RuleBase" id="RU000480"/>
    </source>
</evidence>
<evidence type="ECO:0000256" key="1">
    <source>
        <dbReference type="ARBA" id="ARBA00001933"/>
    </source>
</evidence>
<evidence type="ECO:0000313" key="11">
    <source>
        <dbReference type="Proteomes" id="UP000243686"/>
    </source>
</evidence>
<evidence type="ECO:0000256" key="4">
    <source>
        <dbReference type="ARBA" id="ARBA00022576"/>
    </source>
</evidence>
<keyword evidence="5 8" id="KW-0808">Transferase</keyword>
<dbReference type="Gene3D" id="3.40.640.10">
    <property type="entry name" value="Type I PLP-dependent aspartate aminotransferase-like (Major domain)"/>
    <property type="match status" value="1"/>
</dbReference>
<dbReference type="InterPro" id="IPR000796">
    <property type="entry name" value="Asp_trans"/>
</dbReference>
<keyword evidence="6" id="KW-0663">Pyridoxal phosphate</keyword>
<dbReference type="GO" id="GO:0006533">
    <property type="term" value="P:L-aspartate catabolic process"/>
    <property type="evidence" value="ECO:0007669"/>
    <property type="project" value="TreeGrafter"/>
</dbReference>
<proteinExistence type="inferred from homology"/>
<comment type="cofactor">
    <cofactor evidence="1">
        <name>pyridoxal 5'-phosphate</name>
        <dbReference type="ChEBI" id="CHEBI:597326"/>
    </cofactor>
</comment>
<name>A0A1S8WGH5_OPIVI</name>
<evidence type="ECO:0000256" key="6">
    <source>
        <dbReference type="ARBA" id="ARBA00022898"/>
    </source>
</evidence>
<reference evidence="10 11" key="1">
    <citation type="submission" date="2015-03" db="EMBL/GenBank/DDBJ databases">
        <title>Draft genome of the nematode, Opisthorchis viverrini.</title>
        <authorList>
            <person name="Mitreva M."/>
        </authorList>
    </citation>
    <scope>NUCLEOTIDE SEQUENCE [LARGE SCALE GENOMIC DNA]</scope>
    <source>
        <strain evidence="10">Khon Kaen</strain>
    </source>
</reference>
<dbReference type="GO" id="GO:0005739">
    <property type="term" value="C:mitochondrion"/>
    <property type="evidence" value="ECO:0007669"/>
    <property type="project" value="TreeGrafter"/>
</dbReference>
<gene>
    <name evidence="10" type="ORF">X801_10673</name>
</gene>
<comment type="subunit">
    <text evidence="3 8">Homodimer.</text>
</comment>
<dbReference type="SUPFAM" id="SSF53383">
    <property type="entry name" value="PLP-dependent transferases"/>
    <property type="match status" value="1"/>
</dbReference>
<dbReference type="EMBL" id="KV907310">
    <property type="protein sequence ID" value="OON13552.1"/>
    <property type="molecule type" value="Genomic_DNA"/>
</dbReference>
<feature type="non-terminal residue" evidence="10">
    <location>
        <position position="440"/>
    </location>
</feature>
<dbReference type="PANTHER" id="PTHR11879">
    <property type="entry name" value="ASPARTATE AMINOTRANSFERASE"/>
    <property type="match status" value="1"/>
</dbReference>
<dbReference type="InterPro" id="IPR015422">
    <property type="entry name" value="PyrdxlP-dep_Trfase_small"/>
</dbReference>
<dbReference type="InterPro" id="IPR015421">
    <property type="entry name" value="PyrdxlP-dep_Trfase_major"/>
</dbReference>
<evidence type="ECO:0000256" key="2">
    <source>
        <dbReference type="ARBA" id="ARBA00007441"/>
    </source>
</evidence>
<dbReference type="FunFam" id="3.40.640.10:FF:000066">
    <property type="entry name" value="Aspartate aminotransferase"/>
    <property type="match status" value="1"/>
</dbReference>
<evidence type="ECO:0000259" key="9">
    <source>
        <dbReference type="Pfam" id="PF00155"/>
    </source>
</evidence>
<dbReference type="PROSITE" id="PS00105">
    <property type="entry name" value="AA_TRANSFER_CLASS_1"/>
    <property type="match status" value="1"/>
</dbReference>
<dbReference type="InterPro" id="IPR015424">
    <property type="entry name" value="PyrdxlP-dep_Trfase"/>
</dbReference>
<evidence type="ECO:0000256" key="5">
    <source>
        <dbReference type="ARBA" id="ARBA00022679"/>
    </source>
</evidence>
<protein>
    <recommendedName>
        <fullName evidence="8">Aspartate aminotransferase</fullName>
        <ecNumber evidence="8">2.6.1.1</ecNumber>
    </recommendedName>
</protein>
<organism evidence="10 11">
    <name type="scientific">Opisthorchis viverrini</name>
    <name type="common">Southeast Asian liver fluke</name>
    <dbReference type="NCBI Taxonomy" id="6198"/>
    <lineage>
        <taxon>Eukaryota</taxon>
        <taxon>Metazoa</taxon>
        <taxon>Spiralia</taxon>
        <taxon>Lophotrochozoa</taxon>
        <taxon>Platyhelminthes</taxon>
        <taxon>Trematoda</taxon>
        <taxon>Digenea</taxon>
        <taxon>Opisthorchiida</taxon>
        <taxon>Opisthorchiata</taxon>
        <taxon>Opisthorchiidae</taxon>
        <taxon>Opisthorchis</taxon>
    </lineage>
</organism>
<evidence type="ECO:0000256" key="7">
    <source>
        <dbReference type="ARBA" id="ARBA00049185"/>
    </source>
</evidence>
<evidence type="ECO:0000313" key="10">
    <source>
        <dbReference type="EMBL" id="OON13552.1"/>
    </source>
</evidence>
<feature type="domain" description="Aminotransferase class I/classII large" evidence="9">
    <location>
        <begin position="158"/>
        <end position="439"/>
    </location>
</feature>
<dbReference type="AlphaFoldDB" id="A0A1S8WGH5"/>
<dbReference type="PANTHER" id="PTHR11879:SF22">
    <property type="entry name" value="ASPARTATE AMINOTRANSFERASE, MITOCHONDRIAL"/>
    <property type="match status" value="1"/>
</dbReference>
<dbReference type="CDD" id="cd00609">
    <property type="entry name" value="AAT_like"/>
    <property type="match status" value="1"/>
</dbReference>
<dbReference type="Gene3D" id="3.90.1150.10">
    <property type="entry name" value="Aspartate Aminotransferase, domain 1"/>
    <property type="match status" value="1"/>
</dbReference>
<dbReference type="GO" id="GO:0030170">
    <property type="term" value="F:pyridoxal phosphate binding"/>
    <property type="evidence" value="ECO:0007669"/>
    <property type="project" value="InterPro"/>
</dbReference>
<comment type="similarity">
    <text evidence="2">Belongs to the class-I pyridoxal-phosphate-dependent aminotransferase family.</text>
</comment>